<dbReference type="EMBL" id="WWNE01000012">
    <property type="protein sequence ID" value="NBG67066.1"/>
    <property type="molecule type" value="Genomic_DNA"/>
</dbReference>
<dbReference type="InterPro" id="IPR018840">
    <property type="entry name" value="DUF2441"/>
</dbReference>
<gene>
    <name evidence="1" type="ORF">GQN54_13135</name>
</gene>
<reference evidence="1 2" key="1">
    <citation type="submission" date="2019-12" db="EMBL/GenBank/DDBJ databases">
        <authorList>
            <person name="Zhao J."/>
        </authorList>
    </citation>
    <scope>NUCLEOTIDE SEQUENCE [LARGE SCALE GENOMIC DNA]</scope>
    <source>
        <strain evidence="1 2">S-15</strain>
    </source>
</reference>
<protein>
    <submittedName>
        <fullName evidence="1">DUF2441 domain-containing protein</fullName>
    </submittedName>
</protein>
<dbReference type="Proteomes" id="UP000470771">
    <property type="component" value="Unassembled WGS sequence"/>
</dbReference>
<name>A0A6N9NK48_9FLAO</name>
<evidence type="ECO:0000313" key="1">
    <source>
        <dbReference type="EMBL" id="NBG67066.1"/>
    </source>
</evidence>
<dbReference type="RefSeq" id="WP_160634015.1">
    <property type="nucleotide sequence ID" value="NZ_WWNE01000012.1"/>
</dbReference>
<comment type="caution">
    <text evidence="1">The sequence shown here is derived from an EMBL/GenBank/DDBJ whole genome shotgun (WGS) entry which is preliminary data.</text>
</comment>
<dbReference type="SUPFAM" id="SSF56399">
    <property type="entry name" value="ADP-ribosylation"/>
    <property type="match status" value="1"/>
</dbReference>
<dbReference type="Gene3D" id="1.10.3800.10">
    <property type="entry name" value="ADP-ribosylation domain"/>
    <property type="match status" value="1"/>
</dbReference>
<dbReference type="Gene3D" id="3.20.170.10">
    <property type="entry name" value="ADP-ribosylation domain"/>
    <property type="match status" value="1"/>
</dbReference>
<proteinExistence type="predicted"/>
<dbReference type="AlphaFoldDB" id="A0A6N9NK48"/>
<dbReference type="Pfam" id="PF10386">
    <property type="entry name" value="DUF2441"/>
    <property type="match status" value="1"/>
</dbReference>
<accession>A0A6N9NK48</accession>
<evidence type="ECO:0000313" key="2">
    <source>
        <dbReference type="Proteomes" id="UP000470771"/>
    </source>
</evidence>
<sequence length="192" mass="22905">MTKRYFHIQKRRVENQWEVGSEYTIGSKLNTFYSEIVSSCSLKKELIETSKSKVENRIHCDLMRASQYEIIANDIASELLQYIKWIREEIFENIRKSRFPELPSRQQCIWLCTEEHLNYWLTQIHNEKRIFEVKLIQPNTIHKASASYIKCDTYPISEFEDFAEKYWSGENCDVESEILFSGRIKLLSEVTN</sequence>
<keyword evidence="2" id="KW-1185">Reference proteome</keyword>
<organism evidence="1 2">
    <name type="scientific">Acidiluteibacter ferrifornacis</name>
    <dbReference type="NCBI Taxonomy" id="2692424"/>
    <lineage>
        <taxon>Bacteria</taxon>
        <taxon>Pseudomonadati</taxon>
        <taxon>Bacteroidota</taxon>
        <taxon>Flavobacteriia</taxon>
        <taxon>Flavobacteriales</taxon>
        <taxon>Cryomorphaceae</taxon>
        <taxon>Acidiluteibacter</taxon>
    </lineage>
</organism>